<dbReference type="Proteomes" id="UP001318300">
    <property type="component" value="Unassembled WGS sequence"/>
</dbReference>
<dbReference type="RefSeq" id="WP_166781182.1">
    <property type="nucleotide sequence ID" value="NZ_JAAOYO010000004.1"/>
</dbReference>
<dbReference type="PANTHER" id="PTHR36836:SF1">
    <property type="entry name" value="COLANIC ACID BIOSYNTHESIS PROTEIN WCAK"/>
    <property type="match status" value="1"/>
</dbReference>
<dbReference type="EMBL" id="JAAOYO010000004">
    <property type="protein sequence ID" value="NII42198.1"/>
    <property type="molecule type" value="Genomic_DNA"/>
</dbReference>
<protein>
    <submittedName>
        <fullName evidence="3">Polysaccharide pyruvyl transferase WcaK-like protein</fullName>
    </submittedName>
</protein>
<comment type="caution">
    <text evidence="3">The sequence shown here is derived from an EMBL/GenBank/DDBJ whole genome shotgun (WGS) entry which is preliminary data.</text>
</comment>
<proteinExistence type="predicted"/>
<reference evidence="3 4" key="1">
    <citation type="submission" date="2020-03" db="EMBL/GenBank/DDBJ databases">
        <title>Above-ground endophytic microbial communities from plants in different locations in the United States.</title>
        <authorList>
            <person name="Frank C."/>
        </authorList>
    </citation>
    <scope>NUCLEOTIDE SEQUENCE [LARGE SCALE GENOMIC DNA]</scope>
    <source>
        <strain evidence="3 4">WW7</strain>
    </source>
</reference>
<dbReference type="Pfam" id="PF04230">
    <property type="entry name" value="PS_pyruv_trans"/>
    <property type="match status" value="1"/>
</dbReference>
<dbReference type="InterPro" id="IPR007345">
    <property type="entry name" value="Polysacch_pyruvyl_Trfase"/>
</dbReference>
<accession>A0ABX0T9I8</accession>
<gene>
    <name evidence="3" type="ORF">E9228_002856</name>
</gene>
<name>A0ABX0T9I8_9MICO</name>
<keyword evidence="1" id="KW-0472">Membrane</keyword>
<dbReference type="PANTHER" id="PTHR36836">
    <property type="entry name" value="COLANIC ACID BIOSYNTHESIS PROTEIN WCAK"/>
    <property type="match status" value="1"/>
</dbReference>
<keyword evidence="1" id="KW-0812">Transmembrane</keyword>
<keyword evidence="1" id="KW-1133">Transmembrane helix</keyword>
<organism evidence="3 4">
    <name type="scientific">Curtobacterium salicis</name>
    <dbReference type="NCBI Taxonomy" id="1779862"/>
    <lineage>
        <taxon>Bacteria</taxon>
        <taxon>Bacillati</taxon>
        <taxon>Actinomycetota</taxon>
        <taxon>Actinomycetes</taxon>
        <taxon>Micrococcales</taxon>
        <taxon>Microbacteriaceae</taxon>
        <taxon>Curtobacterium</taxon>
    </lineage>
</organism>
<sequence>MRVLIHNSDSPHNRGDRAILAGNIELARRRWPGAEIVSLSQYPDRDAEWFGIRFLPISPYSTGIGDLFLLLRAARTADVVLWGGGEILKDYTNKLGLVYWLLKFLLVRLVNRHVVGAFQGIGPTSATISKRLIRATVDLTEVFIVRDEESRDKLLSWGVRTPVISSFDPAVVGTVTTPDADVLARLERTTGLTADRLDGSIGIGVRRWFHYKRSGWIPFRFIPKALRRSQTESDDLVTYRAALAELVDTVVERWDADVVFYPMHMEASEGDAAFAREVIAAMRHGDRTFVVEADEFSPAEYAGLMSRSRLFIASRLHSAIVATIAGVPATVLYYVDKGRLFFEQIGQQRYARPIEDALTPTFVADVVASLEDLDEHRGRVVTDLATGVARMTDALHADFARGTERSA</sequence>
<feature type="domain" description="Polysaccharide pyruvyl transferase" evidence="2">
    <location>
        <begin position="13"/>
        <end position="334"/>
    </location>
</feature>
<evidence type="ECO:0000259" key="2">
    <source>
        <dbReference type="Pfam" id="PF04230"/>
    </source>
</evidence>
<evidence type="ECO:0000256" key="1">
    <source>
        <dbReference type="SAM" id="Phobius"/>
    </source>
</evidence>
<keyword evidence="4" id="KW-1185">Reference proteome</keyword>
<evidence type="ECO:0000313" key="3">
    <source>
        <dbReference type="EMBL" id="NII42198.1"/>
    </source>
</evidence>
<evidence type="ECO:0000313" key="4">
    <source>
        <dbReference type="Proteomes" id="UP001318300"/>
    </source>
</evidence>
<feature type="transmembrane region" description="Helical" evidence="1">
    <location>
        <begin position="316"/>
        <end position="335"/>
    </location>
</feature>